<sequence length="302" mass="34395">MQAPGQQIKIHSRYLCAMEYYFTPTCIISATLDVWGTKLTESHLDGGHVKVGDRLSFEMLEINDSASGGYKDIGRLYDFKGEFWGRTWVSSSDPKGIYEVVEVITRPGDEADTSRIQSVFNGKVFYTDAHRIWIKTGRGLDNQADYTFSPVAVPAPLPLDNFYLLDFASINRNLCLYHEGGKMNGHPAGWPFTMEIFKEESKEYEADRSKCGVLWFTEWRSGPVGSYRDLWPNVTTEVINQKLNVLYDELQKEQPIKFESRVAKDSGAGMLPSAERLDRNLMKDSRTSRAIQMFKRLGIILD</sequence>
<reference evidence="1" key="1">
    <citation type="submission" date="2023-03" db="EMBL/GenBank/DDBJ databases">
        <title>Massive genome expansion in bonnet fungi (Mycena s.s.) driven by repeated elements and novel gene families across ecological guilds.</title>
        <authorList>
            <consortium name="Lawrence Berkeley National Laboratory"/>
            <person name="Harder C.B."/>
            <person name="Miyauchi S."/>
            <person name="Viragh M."/>
            <person name="Kuo A."/>
            <person name="Thoen E."/>
            <person name="Andreopoulos B."/>
            <person name="Lu D."/>
            <person name="Skrede I."/>
            <person name="Drula E."/>
            <person name="Henrissat B."/>
            <person name="Morin E."/>
            <person name="Kohler A."/>
            <person name="Barry K."/>
            <person name="LaButti K."/>
            <person name="Morin E."/>
            <person name="Salamov A."/>
            <person name="Lipzen A."/>
            <person name="Mereny Z."/>
            <person name="Hegedus B."/>
            <person name="Baldrian P."/>
            <person name="Stursova M."/>
            <person name="Weitz H."/>
            <person name="Taylor A."/>
            <person name="Grigoriev I.V."/>
            <person name="Nagy L.G."/>
            <person name="Martin F."/>
            <person name="Kauserud H."/>
        </authorList>
    </citation>
    <scope>NUCLEOTIDE SEQUENCE</scope>
    <source>
        <strain evidence="1">CBHHK067</strain>
    </source>
</reference>
<proteinExistence type="predicted"/>
<comment type="caution">
    <text evidence="1">The sequence shown here is derived from an EMBL/GenBank/DDBJ whole genome shotgun (WGS) entry which is preliminary data.</text>
</comment>
<evidence type="ECO:0000313" key="2">
    <source>
        <dbReference type="Proteomes" id="UP001221757"/>
    </source>
</evidence>
<dbReference type="EMBL" id="JARKIE010000102">
    <property type="protein sequence ID" value="KAJ7685873.1"/>
    <property type="molecule type" value="Genomic_DNA"/>
</dbReference>
<gene>
    <name evidence="1" type="ORF">B0H17DRAFT_1137351</name>
</gene>
<name>A0AAD7DC76_MYCRO</name>
<dbReference type="AlphaFoldDB" id="A0AAD7DC76"/>
<organism evidence="1 2">
    <name type="scientific">Mycena rosella</name>
    <name type="common">Pink bonnet</name>
    <name type="synonym">Agaricus rosellus</name>
    <dbReference type="NCBI Taxonomy" id="1033263"/>
    <lineage>
        <taxon>Eukaryota</taxon>
        <taxon>Fungi</taxon>
        <taxon>Dikarya</taxon>
        <taxon>Basidiomycota</taxon>
        <taxon>Agaricomycotina</taxon>
        <taxon>Agaricomycetes</taxon>
        <taxon>Agaricomycetidae</taxon>
        <taxon>Agaricales</taxon>
        <taxon>Marasmiineae</taxon>
        <taxon>Mycenaceae</taxon>
        <taxon>Mycena</taxon>
    </lineage>
</organism>
<keyword evidence="2" id="KW-1185">Reference proteome</keyword>
<accession>A0AAD7DC76</accession>
<protein>
    <submittedName>
        <fullName evidence="1">Uncharacterized protein</fullName>
    </submittedName>
</protein>
<dbReference type="Proteomes" id="UP001221757">
    <property type="component" value="Unassembled WGS sequence"/>
</dbReference>
<evidence type="ECO:0000313" key="1">
    <source>
        <dbReference type="EMBL" id="KAJ7685873.1"/>
    </source>
</evidence>